<gene>
    <name evidence="3" type="ORF">FGO68_gene13125</name>
</gene>
<evidence type="ECO:0000313" key="3">
    <source>
        <dbReference type="EMBL" id="TNV74226.1"/>
    </source>
</evidence>
<evidence type="ECO:0000256" key="2">
    <source>
        <dbReference type="SAM" id="MobiDB-lite"/>
    </source>
</evidence>
<accession>A0A8J8SXR8</accession>
<evidence type="ECO:0000313" key="4">
    <source>
        <dbReference type="Proteomes" id="UP000785679"/>
    </source>
</evidence>
<feature type="coiled-coil region" evidence="1">
    <location>
        <begin position="107"/>
        <end position="209"/>
    </location>
</feature>
<proteinExistence type="predicted"/>
<feature type="compositionally biased region" description="Basic and acidic residues" evidence="2">
    <location>
        <begin position="393"/>
        <end position="408"/>
    </location>
</feature>
<feature type="region of interest" description="Disordered" evidence="2">
    <location>
        <begin position="393"/>
        <end position="436"/>
    </location>
</feature>
<feature type="compositionally biased region" description="Polar residues" evidence="2">
    <location>
        <begin position="549"/>
        <end position="563"/>
    </location>
</feature>
<dbReference type="AlphaFoldDB" id="A0A8J8SXR8"/>
<feature type="region of interest" description="Disordered" evidence="2">
    <location>
        <begin position="535"/>
        <end position="563"/>
    </location>
</feature>
<evidence type="ECO:0000256" key="1">
    <source>
        <dbReference type="SAM" id="Coils"/>
    </source>
</evidence>
<organism evidence="3 4">
    <name type="scientific">Halteria grandinella</name>
    <dbReference type="NCBI Taxonomy" id="5974"/>
    <lineage>
        <taxon>Eukaryota</taxon>
        <taxon>Sar</taxon>
        <taxon>Alveolata</taxon>
        <taxon>Ciliophora</taxon>
        <taxon>Intramacronucleata</taxon>
        <taxon>Spirotrichea</taxon>
        <taxon>Stichotrichia</taxon>
        <taxon>Sporadotrichida</taxon>
        <taxon>Halteriidae</taxon>
        <taxon>Halteria</taxon>
    </lineage>
</organism>
<dbReference type="EMBL" id="RRYP01017259">
    <property type="protein sequence ID" value="TNV74226.1"/>
    <property type="molecule type" value="Genomic_DNA"/>
</dbReference>
<keyword evidence="1" id="KW-0175">Coiled coil</keyword>
<name>A0A8J8SXR8_HALGN</name>
<protein>
    <submittedName>
        <fullName evidence="3">Uncharacterized protein</fullName>
    </submittedName>
</protein>
<dbReference type="OrthoDB" id="307010at2759"/>
<sequence length="665" mass="77849">MLIERSLDSAEDEHMLEQILGFDIKEHISSSDQIPMPPPIITNEPQKQQPITLLNKKQEQLLAIKDATQSPGGNQQSNELVIYKDPKAQQKEAGQLIKRLHLEKKERKALREAILHQEDEKKRQEMEEAQRKAYELQKKFEEDKRKQHEEAIKRIQEKEVERRKHLEDAQFRVKEVIKQKPLYLKYEERFKQQIELPQLEQKKKQLEEIRNFYKPIDKSTIEEHAMKYERVRQSKLEESKKAREASIQAEREHLMKLKENFSHKIDTEATKDPKQIEEELLAEEKRKLKERVRSYARNVKEMYWPKISEEKKVEMEHLKDPSLRHSVLKLKASLVQRNHLQGIPAILSSRGGEEDGDEEGQMRRRQQFMLKKEMEDKLMKQKQASVEQALLKKHQDIDKQRQRREQIKKQSQTPAVNNHSRERVDGVPTNHMNSNDRGEIEINAKHHDEHNNTKGDIAEVLEETPRALRLRRGSQNSRRGNAVSTLISHQQLNSKGNALLLTPEQQPGNVAQSTLAVQQPSDDKLHTKLRKRSKKLLQSAAHDGHEISSRTGNSRYHQDSTQKSVDYLTVQRLKRAEQEGLMPKLITESQQIEKLLREAHSQGLSEFERMELVRRRAEIVEQKAMRDELLIKHSSGGQPDVDQVIAINDKYIDAITAKLKILDQI</sequence>
<dbReference type="Proteomes" id="UP000785679">
    <property type="component" value="Unassembled WGS sequence"/>
</dbReference>
<feature type="region of interest" description="Disordered" evidence="2">
    <location>
        <begin position="29"/>
        <end position="49"/>
    </location>
</feature>
<reference evidence="3" key="1">
    <citation type="submission" date="2019-06" db="EMBL/GenBank/DDBJ databases">
        <authorList>
            <person name="Zheng W."/>
        </authorList>
    </citation>
    <scope>NUCLEOTIDE SEQUENCE</scope>
    <source>
        <strain evidence="3">QDHG01</strain>
    </source>
</reference>
<comment type="caution">
    <text evidence="3">The sequence shown here is derived from an EMBL/GenBank/DDBJ whole genome shotgun (WGS) entry which is preliminary data.</text>
</comment>
<keyword evidence="4" id="KW-1185">Reference proteome</keyword>